<evidence type="ECO:0000313" key="2">
    <source>
        <dbReference type="Proteomes" id="UP000305517"/>
    </source>
</evidence>
<accession>A0A5R8WWX8</accession>
<proteinExistence type="predicted"/>
<organism evidence="1 2">
    <name type="scientific">Hymenobacter jeollabukensis</name>
    <dbReference type="NCBI Taxonomy" id="2025313"/>
    <lineage>
        <taxon>Bacteria</taxon>
        <taxon>Pseudomonadati</taxon>
        <taxon>Bacteroidota</taxon>
        <taxon>Cytophagia</taxon>
        <taxon>Cytophagales</taxon>
        <taxon>Hymenobacteraceae</taxon>
        <taxon>Hymenobacter</taxon>
    </lineage>
</organism>
<evidence type="ECO:0008006" key="3">
    <source>
        <dbReference type="Google" id="ProtNLM"/>
    </source>
</evidence>
<dbReference type="AlphaFoldDB" id="A0A5R8WWX8"/>
<protein>
    <recommendedName>
        <fullName evidence="3">DUF3592 domain-containing protein</fullName>
    </recommendedName>
</protein>
<name>A0A5R8WWX8_9BACT</name>
<dbReference type="Proteomes" id="UP000305517">
    <property type="component" value="Unassembled WGS sequence"/>
</dbReference>
<comment type="caution">
    <text evidence="1">The sequence shown here is derived from an EMBL/GenBank/DDBJ whole genome shotgun (WGS) entry which is preliminary data.</text>
</comment>
<keyword evidence="2" id="KW-1185">Reference proteome</keyword>
<dbReference type="RefSeq" id="WP_138074819.1">
    <property type="nucleotide sequence ID" value="NZ_VAJM01000001.1"/>
</dbReference>
<gene>
    <name evidence="1" type="ORF">FDY95_00790</name>
</gene>
<evidence type="ECO:0000313" key="1">
    <source>
        <dbReference type="EMBL" id="TLM96563.1"/>
    </source>
</evidence>
<sequence>MHQSGRLFAVGLLIPLLLALAGLLGYRGSRTLGQLTQATGPVEHLTLQPTASGSRASLLLYLQLRSTAEPLRYNFGRNSRATQVKAQALVEQLQRATRITAYFDSADVHPFLYQLEADGQILISARAQLILHRLGCAAMLTLALLSTWALRRGLTARRALLPHS</sequence>
<dbReference type="OrthoDB" id="9985492at2"/>
<dbReference type="EMBL" id="VAJM01000001">
    <property type="protein sequence ID" value="TLM96563.1"/>
    <property type="molecule type" value="Genomic_DNA"/>
</dbReference>
<reference evidence="1 2" key="1">
    <citation type="submission" date="2019-05" db="EMBL/GenBank/DDBJ databases">
        <title>Hymenobacter edaphi sp. nov., isolated from abandoned arsenic-contaminated farmland soil.</title>
        <authorList>
            <person name="Nie L."/>
        </authorList>
    </citation>
    <scope>NUCLEOTIDE SEQUENCE [LARGE SCALE GENOMIC DNA]</scope>
    <source>
        <strain evidence="1 2">1-3-3-8</strain>
    </source>
</reference>